<dbReference type="PANTHER" id="PTHR33222">
    <property type="match status" value="1"/>
</dbReference>
<dbReference type="Proteomes" id="UP000629098">
    <property type="component" value="Unassembled WGS sequence"/>
</dbReference>
<evidence type="ECO:0000313" key="5">
    <source>
        <dbReference type="Proteomes" id="UP000629098"/>
    </source>
</evidence>
<dbReference type="Pfam" id="PF14159">
    <property type="entry name" value="CAAD"/>
    <property type="match status" value="1"/>
</dbReference>
<keyword evidence="2" id="KW-0472">Membrane</keyword>
<gene>
    <name evidence="4" type="ORF">ICL16_11795</name>
</gene>
<dbReference type="GO" id="GO:0016020">
    <property type="term" value="C:membrane"/>
    <property type="evidence" value="ECO:0007669"/>
    <property type="project" value="UniProtKB-SubCell"/>
</dbReference>
<comment type="subcellular location">
    <subcellularLocation>
        <location evidence="1">Membrane</location>
        <topology evidence="1">Multi-pass membrane protein</topology>
    </subcellularLocation>
</comment>
<dbReference type="GO" id="GO:0009579">
    <property type="term" value="C:thylakoid"/>
    <property type="evidence" value="ECO:0007669"/>
    <property type="project" value="InterPro"/>
</dbReference>
<dbReference type="EMBL" id="JACXAE010000043">
    <property type="protein sequence ID" value="MBD2772734.1"/>
    <property type="molecule type" value="Genomic_DNA"/>
</dbReference>
<sequence length="147" mass="16563">MANEVQKPEYIDTPPNEAIAALDGTQIGSQPLLPPASQTNNQWQEVGDKISIFFNQLPEYLGGFFNQYRKPIINLGLIFAAIIAVRLLLAVLDAINDVPLLYSFFELVGIGYATWFVFRYLLKTSTRQELAEKISLIRKDILGREDS</sequence>
<dbReference type="PANTHER" id="PTHR33222:SF4">
    <property type="entry name" value="PROTEIN CURVATURE THYLAKOID 1A, CHLOROPLASTIC"/>
    <property type="match status" value="1"/>
</dbReference>
<reference evidence="4" key="1">
    <citation type="submission" date="2020-09" db="EMBL/GenBank/DDBJ databases">
        <title>Iningainema tapete sp. nov. (Scytonemataceae, Cyanobacteria) from greenhouses in central Florida (USA) produces two types of nodularin with biosynthetic potential for microcystin-LR and anabaenopeptins.</title>
        <authorList>
            <person name="Berthold D.E."/>
            <person name="Lefler F.W."/>
            <person name="Huang I.-S."/>
            <person name="Abdulla H."/>
            <person name="Zimba P.V."/>
            <person name="Laughinghouse H.D. IV."/>
        </authorList>
    </citation>
    <scope>NUCLEOTIDE SEQUENCE</scope>
    <source>
        <strain evidence="4">BLCCT55</strain>
    </source>
</reference>
<evidence type="ECO:0000259" key="3">
    <source>
        <dbReference type="Pfam" id="PF14159"/>
    </source>
</evidence>
<keyword evidence="5" id="KW-1185">Reference proteome</keyword>
<name>A0A8J6XCV9_9CYAN</name>
<comment type="caution">
    <text evidence="4">The sequence shown here is derived from an EMBL/GenBank/DDBJ whole genome shotgun (WGS) entry which is preliminary data.</text>
</comment>
<dbReference type="RefSeq" id="WP_190827682.1">
    <property type="nucleotide sequence ID" value="NZ_CAWPPI010000043.1"/>
</dbReference>
<dbReference type="InterPro" id="IPR033344">
    <property type="entry name" value="CURT1"/>
</dbReference>
<evidence type="ECO:0000313" key="4">
    <source>
        <dbReference type="EMBL" id="MBD2772734.1"/>
    </source>
</evidence>
<organism evidence="4 5">
    <name type="scientific">Iningainema tapete BLCC-T55</name>
    <dbReference type="NCBI Taxonomy" id="2748662"/>
    <lineage>
        <taxon>Bacteria</taxon>
        <taxon>Bacillati</taxon>
        <taxon>Cyanobacteriota</taxon>
        <taxon>Cyanophyceae</taxon>
        <taxon>Nostocales</taxon>
        <taxon>Scytonemataceae</taxon>
        <taxon>Iningainema tapete</taxon>
    </lineage>
</organism>
<protein>
    <submittedName>
        <fullName evidence="4">CAAD domain-containing protein</fullName>
    </submittedName>
</protein>
<keyword evidence="2" id="KW-0812">Transmembrane</keyword>
<dbReference type="AlphaFoldDB" id="A0A8J6XCV9"/>
<keyword evidence="2" id="KW-1133">Transmembrane helix</keyword>
<accession>A0A8J6XCV9</accession>
<feature type="domain" description="Cyanobacterial aminoacyl-tRNA synthetase CAAD" evidence="3">
    <location>
        <begin position="59"/>
        <end position="143"/>
    </location>
</feature>
<evidence type="ECO:0000256" key="2">
    <source>
        <dbReference type="SAM" id="Phobius"/>
    </source>
</evidence>
<evidence type="ECO:0000256" key="1">
    <source>
        <dbReference type="ARBA" id="ARBA00004141"/>
    </source>
</evidence>
<proteinExistence type="predicted"/>
<feature type="transmembrane region" description="Helical" evidence="2">
    <location>
        <begin position="101"/>
        <end position="122"/>
    </location>
</feature>
<feature type="transmembrane region" description="Helical" evidence="2">
    <location>
        <begin position="72"/>
        <end position="95"/>
    </location>
</feature>
<dbReference type="InterPro" id="IPR025564">
    <property type="entry name" value="CAAD_dom"/>
</dbReference>